<feature type="compositionally biased region" description="Basic residues" evidence="1">
    <location>
        <begin position="57"/>
        <end position="70"/>
    </location>
</feature>
<dbReference type="Proteomes" id="UP000053257">
    <property type="component" value="Unassembled WGS sequence"/>
</dbReference>
<organism evidence="2 3">
    <name type="scientific">Phlebiopsis gigantea (strain 11061_1 CR5-6)</name>
    <name type="common">White-rot fungus</name>
    <name type="synonym">Peniophora gigantea</name>
    <dbReference type="NCBI Taxonomy" id="745531"/>
    <lineage>
        <taxon>Eukaryota</taxon>
        <taxon>Fungi</taxon>
        <taxon>Dikarya</taxon>
        <taxon>Basidiomycota</taxon>
        <taxon>Agaricomycotina</taxon>
        <taxon>Agaricomycetes</taxon>
        <taxon>Polyporales</taxon>
        <taxon>Phanerochaetaceae</taxon>
        <taxon>Phlebiopsis</taxon>
    </lineage>
</organism>
<gene>
    <name evidence="2" type="ORF">PHLGIDRAFT_34685</name>
</gene>
<sequence>MSLAIAAYPTNPMQTFPPPLPATHTPLRVRCGVTMRLHLSTHGLGLAQSWPSPKGHVQPHRNNLPRRRNPRRIVFHDIDEDDAAPKAELEPDAVAVEAARAAVEEAKRDSYAPAPPVNDLCFQEFLPGLNISFIGADDAPERLPGQSTSTPYTHIISMHCGAGPPTERLHEGRCQRLRLALPARDAAEAQPHLDAEGMQRGVRVLIAAPHGRPTDAMAVLACYLAFVTGKQAAEVLLWIDQDEEFLGAWKGEVSEDEAERVETIARAWSWLSQIVRPGAAA</sequence>
<dbReference type="EMBL" id="KN840471">
    <property type="protein sequence ID" value="KIP09044.1"/>
    <property type="molecule type" value="Genomic_DNA"/>
</dbReference>
<protein>
    <submittedName>
        <fullName evidence="2">Uncharacterized protein</fullName>
    </submittedName>
</protein>
<evidence type="ECO:0000313" key="2">
    <source>
        <dbReference type="EMBL" id="KIP09044.1"/>
    </source>
</evidence>
<name>A0A0C3NUN6_PHLG1</name>
<reference evidence="2 3" key="1">
    <citation type="journal article" date="2014" name="PLoS Genet.">
        <title>Analysis of the Phlebiopsis gigantea genome, transcriptome and secretome provides insight into its pioneer colonization strategies of wood.</title>
        <authorList>
            <person name="Hori C."/>
            <person name="Ishida T."/>
            <person name="Igarashi K."/>
            <person name="Samejima M."/>
            <person name="Suzuki H."/>
            <person name="Master E."/>
            <person name="Ferreira P."/>
            <person name="Ruiz-Duenas F.J."/>
            <person name="Held B."/>
            <person name="Canessa P."/>
            <person name="Larrondo L.F."/>
            <person name="Schmoll M."/>
            <person name="Druzhinina I.S."/>
            <person name="Kubicek C.P."/>
            <person name="Gaskell J.A."/>
            <person name="Kersten P."/>
            <person name="St John F."/>
            <person name="Glasner J."/>
            <person name="Sabat G."/>
            <person name="Splinter BonDurant S."/>
            <person name="Syed K."/>
            <person name="Yadav J."/>
            <person name="Mgbeahuruike A.C."/>
            <person name="Kovalchuk A."/>
            <person name="Asiegbu F.O."/>
            <person name="Lackner G."/>
            <person name="Hoffmeister D."/>
            <person name="Rencoret J."/>
            <person name="Gutierrez A."/>
            <person name="Sun H."/>
            <person name="Lindquist E."/>
            <person name="Barry K."/>
            <person name="Riley R."/>
            <person name="Grigoriev I.V."/>
            <person name="Henrissat B."/>
            <person name="Kues U."/>
            <person name="Berka R.M."/>
            <person name="Martinez A.T."/>
            <person name="Covert S.F."/>
            <person name="Blanchette R.A."/>
            <person name="Cullen D."/>
        </authorList>
    </citation>
    <scope>NUCLEOTIDE SEQUENCE [LARGE SCALE GENOMIC DNA]</scope>
    <source>
        <strain evidence="2 3">11061_1 CR5-6</strain>
    </source>
</reference>
<evidence type="ECO:0000256" key="1">
    <source>
        <dbReference type="SAM" id="MobiDB-lite"/>
    </source>
</evidence>
<feature type="region of interest" description="Disordered" evidence="1">
    <location>
        <begin position="47"/>
        <end position="70"/>
    </location>
</feature>
<dbReference type="AlphaFoldDB" id="A0A0C3NUN6"/>
<evidence type="ECO:0000313" key="3">
    <source>
        <dbReference type="Proteomes" id="UP000053257"/>
    </source>
</evidence>
<keyword evidence="3" id="KW-1185">Reference proteome</keyword>
<dbReference type="HOGENOM" id="CLU_063729_0_0_1"/>
<dbReference type="OrthoDB" id="2913041at2759"/>
<proteinExistence type="predicted"/>
<accession>A0A0C3NUN6</accession>